<protein>
    <submittedName>
        <fullName evidence="1">Uncharacterized protein</fullName>
    </submittedName>
</protein>
<gene>
    <name evidence="1" type="ORF">TvY486_0035490</name>
</gene>
<evidence type="ECO:0000313" key="1">
    <source>
        <dbReference type="EMBL" id="CCD20688.1"/>
    </source>
</evidence>
<keyword evidence="2" id="KW-1185">Reference proteome</keyword>
<dbReference type="Proteomes" id="UP000009027">
    <property type="component" value="Unassembled WGS sequence"/>
</dbReference>
<reference evidence="1 2" key="1">
    <citation type="journal article" date="2012" name="Proc. Natl. Acad. Sci. U.S.A.">
        <title>Antigenic diversity is generated by distinct evolutionary mechanisms in African trypanosome species.</title>
        <authorList>
            <person name="Jackson A.P."/>
            <person name="Berry A."/>
            <person name="Aslett M."/>
            <person name="Allison H.C."/>
            <person name="Burton P."/>
            <person name="Vavrova-Anderson J."/>
            <person name="Brown R."/>
            <person name="Browne H."/>
            <person name="Corton N."/>
            <person name="Hauser H."/>
            <person name="Gamble J."/>
            <person name="Gilderthorp R."/>
            <person name="Marcello L."/>
            <person name="McQuillan J."/>
            <person name="Otto T.D."/>
            <person name="Quail M.A."/>
            <person name="Sanders M.J."/>
            <person name="van Tonder A."/>
            <person name="Ginger M.L."/>
            <person name="Field M.C."/>
            <person name="Barry J.D."/>
            <person name="Hertz-Fowler C."/>
            <person name="Berriman M."/>
        </authorList>
    </citation>
    <scope>NUCLEOTIDE SEQUENCE</scope>
    <source>
        <strain evidence="1 2">Y486</strain>
    </source>
</reference>
<dbReference type="AlphaFoldDB" id="F9WSZ9"/>
<dbReference type="VEuPathDB" id="TriTrypDB:TvY486_0035490"/>
<sequence>MLSVDACAGVLGDACERAC</sequence>
<proteinExistence type="predicted"/>
<dbReference type="EMBL" id="CAEX01006123">
    <property type="protein sequence ID" value="CCD20688.1"/>
    <property type="molecule type" value="Genomic_DNA"/>
</dbReference>
<accession>F9WSZ9</accession>
<name>F9WSZ9_TRYVY</name>
<evidence type="ECO:0000313" key="2">
    <source>
        <dbReference type="Proteomes" id="UP000009027"/>
    </source>
</evidence>
<organism evidence="1 2">
    <name type="scientific">Trypanosoma vivax (strain Y486)</name>
    <dbReference type="NCBI Taxonomy" id="1055687"/>
    <lineage>
        <taxon>Eukaryota</taxon>
        <taxon>Discoba</taxon>
        <taxon>Euglenozoa</taxon>
        <taxon>Kinetoplastea</taxon>
        <taxon>Metakinetoplastina</taxon>
        <taxon>Trypanosomatida</taxon>
        <taxon>Trypanosomatidae</taxon>
        <taxon>Trypanosoma</taxon>
        <taxon>Duttonella</taxon>
    </lineage>
</organism>